<keyword evidence="3" id="KW-1185">Reference proteome</keyword>
<dbReference type="AlphaFoldDB" id="A0A506Y2B2"/>
<dbReference type="Proteomes" id="UP000316252">
    <property type="component" value="Unassembled WGS sequence"/>
</dbReference>
<organism evidence="2 3">
    <name type="scientific">Schumannella soli</name>
    <dbReference type="NCBI Taxonomy" id="2590779"/>
    <lineage>
        <taxon>Bacteria</taxon>
        <taxon>Bacillati</taxon>
        <taxon>Actinomycetota</taxon>
        <taxon>Actinomycetes</taxon>
        <taxon>Micrococcales</taxon>
        <taxon>Microbacteriaceae</taxon>
        <taxon>Schumannella</taxon>
    </lineage>
</organism>
<gene>
    <name evidence="2" type="ORF">FJ657_09480</name>
</gene>
<dbReference type="Pfam" id="PF04250">
    <property type="entry name" value="DUF429"/>
    <property type="match status" value="1"/>
</dbReference>
<dbReference type="EMBL" id="VHQG01000002">
    <property type="protein sequence ID" value="TPW76043.1"/>
    <property type="molecule type" value="Genomic_DNA"/>
</dbReference>
<dbReference type="OrthoDB" id="9801824at2"/>
<evidence type="ECO:0000256" key="1">
    <source>
        <dbReference type="SAM" id="MobiDB-lite"/>
    </source>
</evidence>
<comment type="caution">
    <text evidence="2">The sequence shown here is derived from an EMBL/GenBank/DDBJ whole genome shotgun (WGS) entry which is preliminary data.</text>
</comment>
<accession>A0A506Y2B2</accession>
<feature type="region of interest" description="Disordered" evidence="1">
    <location>
        <begin position="265"/>
        <end position="300"/>
    </location>
</feature>
<protein>
    <submittedName>
        <fullName evidence="2">DUF429 domain-containing protein</fullName>
    </submittedName>
</protein>
<proteinExistence type="predicted"/>
<dbReference type="InterPro" id="IPR007362">
    <property type="entry name" value="DUF429"/>
</dbReference>
<dbReference type="RefSeq" id="WP_141163400.1">
    <property type="nucleotide sequence ID" value="NZ_VHQG01000002.1"/>
</dbReference>
<sequence>MPRFFGVDLAWRDGTPARPANETGLAVIDESGAVISAGWERGVDAVAAWLIASAAPGDVIAIDAPLVVTNAAGMRQAEREVGSRYGAWKVAANPMNLASPLQGGAALRARLEHAGFHYVDGSGPPPADRVSMFECYPYTTIVGMEELGYDDRRPRYKRLDPAVSRTEARVLRAAACDQLLERMAGLDRADPPLRMRSHPLAAALVDDDSPLLDAPYKHREDLLDALLCAWTASIWHRHGATRVQVLGLGAEPDEAGRRPTIVAPARPMQRVAEPEPAAPGSRVDADGATGPALASEPPRGVDPGMLARVLALGAEVQASDGHRLEPTLRSELAELSARIVRRLASEH</sequence>
<name>A0A506Y2B2_9MICO</name>
<evidence type="ECO:0000313" key="3">
    <source>
        <dbReference type="Proteomes" id="UP000316252"/>
    </source>
</evidence>
<reference evidence="2 3" key="1">
    <citation type="submission" date="2019-06" db="EMBL/GenBank/DDBJ databases">
        <authorList>
            <person name="Li F."/>
        </authorList>
    </citation>
    <scope>NUCLEOTIDE SEQUENCE [LARGE SCALE GENOMIC DNA]</scope>
    <source>
        <strain evidence="2 3">10F1D-1</strain>
    </source>
</reference>
<evidence type="ECO:0000313" key="2">
    <source>
        <dbReference type="EMBL" id="TPW76043.1"/>
    </source>
</evidence>